<dbReference type="Proteomes" id="UP000012174">
    <property type="component" value="Unassembled WGS sequence"/>
</dbReference>
<gene>
    <name evidence="2" type="ORF">UCREL1_889</name>
</gene>
<keyword evidence="3" id="KW-1185">Reference proteome</keyword>
<dbReference type="EMBL" id="KB705525">
    <property type="protein sequence ID" value="EMR72056.1"/>
    <property type="molecule type" value="Genomic_DNA"/>
</dbReference>
<evidence type="ECO:0000256" key="1">
    <source>
        <dbReference type="SAM" id="MobiDB-lite"/>
    </source>
</evidence>
<feature type="compositionally biased region" description="Acidic residues" evidence="1">
    <location>
        <begin position="324"/>
        <end position="334"/>
    </location>
</feature>
<feature type="compositionally biased region" description="Low complexity" evidence="1">
    <location>
        <begin position="194"/>
        <end position="203"/>
    </location>
</feature>
<evidence type="ECO:0000313" key="2">
    <source>
        <dbReference type="EMBL" id="EMR72056.1"/>
    </source>
</evidence>
<protein>
    <submittedName>
        <fullName evidence="2">Uncharacterized protein</fullName>
    </submittedName>
</protein>
<evidence type="ECO:0000313" key="3">
    <source>
        <dbReference type="Proteomes" id="UP000012174"/>
    </source>
</evidence>
<proteinExistence type="predicted"/>
<dbReference type="STRING" id="1287681.M7TQ77"/>
<feature type="compositionally biased region" description="Low complexity" evidence="1">
    <location>
        <begin position="145"/>
        <end position="161"/>
    </location>
</feature>
<dbReference type="KEGG" id="ela:UCREL1_889"/>
<feature type="region of interest" description="Disordered" evidence="1">
    <location>
        <begin position="28"/>
        <end position="54"/>
    </location>
</feature>
<organism evidence="2 3">
    <name type="scientific">Eutypa lata (strain UCR-EL1)</name>
    <name type="common">Grapevine dieback disease fungus</name>
    <name type="synonym">Eutypa armeniacae</name>
    <dbReference type="NCBI Taxonomy" id="1287681"/>
    <lineage>
        <taxon>Eukaryota</taxon>
        <taxon>Fungi</taxon>
        <taxon>Dikarya</taxon>
        <taxon>Ascomycota</taxon>
        <taxon>Pezizomycotina</taxon>
        <taxon>Sordariomycetes</taxon>
        <taxon>Xylariomycetidae</taxon>
        <taxon>Xylariales</taxon>
        <taxon>Diatrypaceae</taxon>
        <taxon>Eutypa</taxon>
    </lineage>
</organism>
<feature type="region of interest" description="Disordered" evidence="1">
    <location>
        <begin position="83"/>
        <end position="255"/>
    </location>
</feature>
<feature type="compositionally biased region" description="Basic residues" evidence="1">
    <location>
        <begin position="119"/>
        <end position="131"/>
    </location>
</feature>
<name>M7TQ77_EUTLA</name>
<sequence>MSNVRDYKFNIADIESVSSRIKEIQNEQRSIYEEESSIHTTSTTNQASPLPIPAEIFPEQNGEVTNIPSPRLGLQALAAEALGLHQPPSTSAVPEARASTPEPEISIKSFAKFNTPSPVRRRRSSHRKPSGRRSGILLVSTTPLNPWSNNSNSVKSSSTGNNRRRVSFAPLPGDDDNNEDASPPPPSSAVLGSATPPTTTRAASPPPPPKTTIEAGDEDVNDTFHKHFDAVKKRRQRTTSNSNASDHSGGRGNRLQQHLLPSLSQQKPASPDVGAMAAAFQEADALLQENISSSSGAFAAADGNDVVETDAAATAATAAVDTELPGEEQEEEEADVHVPTAEAEAESQSPWRSQSQTQHHQVDNDDDVAAVLGNLDQFLDAWDVDAAMRRATFDGDESAPALGKDSGMAVDALQGIGVWD</sequence>
<feature type="compositionally biased region" description="Basic and acidic residues" evidence="1">
    <location>
        <begin position="222"/>
        <end position="231"/>
    </location>
</feature>
<accession>M7TQ77</accession>
<reference evidence="3" key="1">
    <citation type="journal article" date="2013" name="Genome Announc.">
        <title>Draft genome sequence of the grapevine dieback fungus Eutypa lata UCR-EL1.</title>
        <authorList>
            <person name="Blanco-Ulate B."/>
            <person name="Rolshausen P.E."/>
            <person name="Cantu D."/>
        </authorList>
    </citation>
    <scope>NUCLEOTIDE SEQUENCE [LARGE SCALE GENOMIC DNA]</scope>
    <source>
        <strain evidence="3">UCR-EL1</strain>
    </source>
</reference>
<dbReference type="AlphaFoldDB" id="M7TQ77"/>
<feature type="region of interest" description="Disordered" evidence="1">
    <location>
        <begin position="321"/>
        <end position="362"/>
    </location>
</feature>
<dbReference type="HOGENOM" id="CLU_653882_0_0_1"/>
<feature type="compositionally biased region" description="Polar residues" evidence="1">
    <location>
        <begin position="346"/>
        <end position="359"/>
    </location>
</feature>
<dbReference type="OrthoDB" id="5419922at2759"/>